<evidence type="ECO:0000256" key="1">
    <source>
        <dbReference type="ARBA" id="ARBA00008798"/>
    </source>
</evidence>
<organism evidence="11 12">
    <name type="scientific">Thomasclavelia ramosa</name>
    <dbReference type="NCBI Taxonomy" id="1547"/>
    <lineage>
        <taxon>Bacteria</taxon>
        <taxon>Bacillati</taxon>
        <taxon>Bacillota</taxon>
        <taxon>Erysipelotrichia</taxon>
        <taxon>Erysipelotrichales</taxon>
        <taxon>Coprobacillaceae</taxon>
        <taxon>Thomasclavelia</taxon>
    </lineage>
</organism>
<dbReference type="Pfam" id="PF04963">
    <property type="entry name" value="Sigma54_CBD"/>
    <property type="match status" value="1"/>
</dbReference>
<feature type="domain" description="RNA polymerase sigma factor 54 core-binding" evidence="10">
    <location>
        <begin position="64"/>
        <end position="241"/>
    </location>
</feature>
<dbReference type="AlphaFoldDB" id="A0AB35IL30"/>
<dbReference type="Gene3D" id="1.10.10.60">
    <property type="entry name" value="Homeodomain-like"/>
    <property type="match status" value="1"/>
</dbReference>
<evidence type="ECO:0000256" key="6">
    <source>
        <dbReference type="ARBA" id="ARBA00023082"/>
    </source>
</evidence>
<dbReference type="Pfam" id="PF00309">
    <property type="entry name" value="Sigma54_AID"/>
    <property type="match status" value="1"/>
</dbReference>
<accession>A0AB35IL30</accession>
<dbReference type="GO" id="GO:0006352">
    <property type="term" value="P:DNA-templated transcription initiation"/>
    <property type="evidence" value="ECO:0007669"/>
    <property type="project" value="InterPro"/>
</dbReference>
<dbReference type="InterPro" id="IPR007634">
    <property type="entry name" value="RNA_pol_sigma_54_DNA-bd"/>
</dbReference>
<keyword evidence="6" id="KW-0731">Sigma factor</keyword>
<dbReference type="Proteomes" id="UP001211987">
    <property type="component" value="Unassembled WGS sequence"/>
</dbReference>
<keyword evidence="7" id="KW-0238">DNA-binding</keyword>
<dbReference type="EMBL" id="JAQLKE010000033">
    <property type="protein sequence ID" value="MDB7085187.1"/>
    <property type="molecule type" value="Genomic_DNA"/>
</dbReference>
<gene>
    <name evidence="11" type="ORF">PM738_15370</name>
</gene>
<evidence type="ECO:0000256" key="3">
    <source>
        <dbReference type="ARBA" id="ARBA00022679"/>
    </source>
</evidence>
<dbReference type="InterPro" id="IPR038709">
    <property type="entry name" value="RpoN_core-bd_sf"/>
</dbReference>
<evidence type="ECO:0000313" key="11">
    <source>
        <dbReference type="EMBL" id="MDB7085187.1"/>
    </source>
</evidence>
<reference evidence="11" key="1">
    <citation type="submission" date="2023-01" db="EMBL/GenBank/DDBJ databases">
        <title>Human gut microbiome strain richness.</title>
        <authorList>
            <person name="Chen-Liaw A."/>
        </authorList>
    </citation>
    <scope>NUCLEOTIDE SEQUENCE</scope>
    <source>
        <strain evidence="11">1001217st2_G6_1001217B_191108</strain>
    </source>
</reference>
<comment type="caution">
    <text evidence="11">The sequence shown here is derived from an EMBL/GenBank/DDBJ whole genome shotgun (WGS) entry which is preliminary data.</text>
</comment>
<dbReference type="InterPro" id="IPR000394">
    <property type="entry name" value="RNA_pol_sigma_54"/>
</dbReference>
<dbReference type="InterPro" id="IPR007046">
    <property type="entry name" value="RNA_pol_sigma_54_core-bd"/>
</dbReference>
<keyword evidence="3" id="KW-0808">Transferase</keyword>
<comment type="similarity">
    <text evidence="1">Belongs to the sigma-54 factor family.</text>
</comment>
<dbReference type="GO" id="GO:0000428">
    <property type="term" value="C:DNA-directed RNA polymerase complex"/>
    <property type="evidence" value="ECO:0007669"/>
    <property type="project" value="UniProtKB-KW"/>
</dbReference>
<dbReference type="Gene3D" id="1.10.10.1330">
    <property type="entry name" value="RNA polymerase sigma-54 factor, core-binding domain"/>
    <property type="match status" value="1"/>
</dbReference>
<keyword evidence="4" id="KW-0548">Nucleotidyltransferase</keyword>
<keyword evidence="8" id="KW-0804">Transcription</keyword>
<dbReference type="PANTHER" id="PTHR32248">
    <property type="entry name" value="RNA POLYMERASE SIGMA-54 FACTOR"/>
    <property type="match status" value="1"/>
</dbReference>
<evidence type="ECO:0000256" key="5">
    <source>
        <dbReference type="ARBA" id="ARBA00023015"/>
    </source>
</evidence>
<evidence type="ECO:0000256" key="2">
    <source>
        <dbReference type="ARBA" id="ARBA00022478"/>
    </source>
</evidence>
<dbReference type="Pfam" id="PF04552">
    <property type="entry name" value="Sigma54_DBD"/>
    <property type="match status" value="1"/>
</dbReference>
<keyword evidence="2" id="KW-0240">DNA-directed RNA polymerase</keyword>
<dbReference type="PRINTS" id="PR00045">
    <property type="entry name" value="SIGMA54FCT"/>
</dbReference>
<dbReference type="PIRSF" id="PIRSF000774">
    <property type="entry name" value="RpoN"/>
    <property type="match status" value="1"/>
</dbReference>
<sequence>MKQKFRMKQTYKQTFQLNQKMIHSLDFLKLNSEDMQSLIDNALQTNPFLELRKAYDPSNHSYIENISNHPSLQEELYHQLYACLKSYDSHIMSYLIESLNDRGFLSYSYDVYLKELQIDENTFFKHLELLQSFEPAGVAASDAIDSICIQLKRKGKENAYCLMKKYKDIILTQNYHQIKQTTHLTQREIDILFEDIKQCQPFPCQNYSNQNDIYVLPDIDIIIENENIQIVPINQPNVMVNDHLYQSVRDNEDMKNFFNEAHFLLENLTKRNKTVLMVANELVDLQKSYFLYNDELVSCTLADLAQKCGFHESTISRTLHHKYYRFNNEVYPLKNLLVSKTLSGDSSDSIKKAIVLLIHNEDKQKPLTDEAIVSKLEELDLYCSRRVIVKYRQQLNIPSSSKQKRK</sequence>
<name>A0AB35IL30_9FIRM</name>
<evidence type="ECO:0000313" key="12">
    <source>
        <dbReference type="Proteomes" id="UP001211987"/>
    </source>
</evidence>
<keyword evidence="5" id="KW-0805">Transcription regulation</keyword>
<dbReference type="GO" id="GO:0016779">
    <property type="term" value="F:nucleotidyltransferase activity"/>
    <property type="evidence" value="ECO:0007669"/>
    <property type="project" value="UniProtKB-KW"/>
</dbReference>
<feature type="domain" description="RNA polymerase sigma factor 54 DNA-binding" evidence="9">
    <location>
        <begin position="254"/>
        <end position="405"/>
    </location>
</feature>
<evidence type="ECO:0000256" key="4">
    <source>
        <dbReference type="ARBA" id="ARBA00022695"/>
    </source>
</evidence>
<dbReference type="PROSITE" id="PS50044">
    <property type="entry name" value="SIGMA54_3"/>
    <property type="match status" value="1"/>
</dbReference>
<protein>
    <submittedName>
        <fullName evidence="11">RNA polymerase subunit sigma-54</fullName>
    </submittedName>
</protein>
<dbReference type="RefSeq" id="WP_272019151.1">
    <property type="nucleotide sequence ID" value="NZ_JAQLKE010000033.1"/>
</dbReference>
<dbReference type="GO" id="GO:0001216">
    <property type="term" value="F:DNA-binding transcription activator activity"/>
    <property type="evidence" value="ECO:0007669"/>
    <property type="project" value="InterPro"/>
</dbReference>
<evidence type="ECO:0000259" key="10">
    <source>
        <dbReference type="Pfam" id="PF04963"/>
    </source>
</evidence>
<dbReference type="GO" id="GO:0016987">
    <property type="term" value="F:sigma factor activity"/>
    <property type="evidence" value="ECO:0007669"/>
    <property type="project" value="UniProtKB-KW"/>
</dbReference>
<dbReference type="PANTHER" id="PTHR32248:SF4">
    <property type="entry name" value="RNA POLYMERASE SIGMA-54 FACTOR"/>
    <property type="match status" value="1"/>
</dbReference>
<dbReference type="GO" id="GO:0003677">
    <property type="term" value="F:DNA binding"/>
    <property type="evidence" value="ECO:0007669"/>
    <property type="project" value="UniProtKB-KW"/>
</dbReference>
<evidence type="ECO:0000259" key="9">
    <source>
        <dbReference type="Pfam" id="PF04552"/>
    </source>
</evidence>
<evidence type="ECO:0000256" key="8">
    <source>
        <dbReference type="ARBA" id="ARBA00023163"/>
    </source>
</evidence>
<evidence type="ECO:0000256" key="7">
    <source>
        <dbReference type="ARBA" id="ARBA00023125"/>
    </source>
</evidence>
<proteinExistence type="inferred from homology"/>